<dbReference type="GO" id="GO:0004439">
    <property type="term" value="F:phosphatidylinositol-4,5-bisphosphate 5-phosphatase activity"/>
    <property type="evidence" value="ECO:0007669"/>
    <property type="project" value="TreeGrafter"/>
</dbReference>
<dbReference type="InterPro" id="IPR036691">
    <property type="entry name" value="Endo/exonu/phosph_ase_sf"/>
</dbReference>
<feature type="compositionally biased region" description="Pro residues" evidence="1">
    <location>
        <begin position="107"/>
        <end position="121"/>
    </location>
</feature>
<evidence type="ECO:0000256" key="1">
    <source>
        <dbReference type="SAM" id="MobiDB-lite"/>
    </source>
</evidence>
<feature type="compositionally biased region" description="Low complexity" evidence="1">
    <location>
        <begin position="122"/>
        <end position="131"/>
    </location>
</feature>
<dbReference type="InterPro" id="IPR015943">
    <property type="entry name" value="WD40/YVTN_repeat-like_dom_sf"/>
</dbReference>
<dbReference type="Gene3D" id="3.60.10.10">
    <property type="entry name" value="Endonuclease/exonuclease/phosphatase"/>
    <property type="match status" value="1"/>
</dbReference>
<accession>A0A8H7A0Z3</accession>
<proteinExistence type="predicted"/>
<dbReference type="InterPro" id="IPR001680">
    <property type="entry name" value="WD40_rpt"/>
</dbReference>
<evidence type="ECO:0000313" key="4">
    <source>
        <dbReference type="Proteomes" id="UP000623687"/>
    </source>
</evidence>
<dbReference type="Gene3D" id="2.130.10.10">
    <property type="entry name" value="YVTN repeat-like/Quinoprotein amine dehydrogenase"/>
    <property type="match status" value="2"/>
</dbReference>
<feature type="compositionally biased region" description="Pro residues" evidence="1">
    <location>
        <begin position="150"/>
        <end position="169"/>
    </location>
</feature>
<dbReference type="SUPFAM" id="SSF50978">
    <property type="entry name" value="WD40 repeat-like"/>
    <property type="match status" value="1"/>
</dbReference>
<dbReference type="SMART" id="SM00128">
    <property type="entry name" value="IPPc"/>
    <property type="match status" value="1"/>
</dbReference>
<dbReference type="AlphaFoldDB" id="A0A8H7A0Z3"/>
<dbReference type="PANTHER" id="PTHR11200">
    <property type="entry name" value="INOSITOL 5-PHOSPHATASE"/>
    <property type="match status" value="1"/>
</dbReference>
<evidence type="ECO:0000313" key="3">
    <source>
        <dbReference type="EMBL" id="KAF7433653.1"/>
    </source>
</evidence>
<dbReference type="RefSeq" id="XP_036633680.1">
    <property type="nucleotide sequence ID" value="XM_036775178.1"/>
</dbReference>
<dbReference type="VEuPathDB" id="FungiDB:PC9H_005615"/>
<dbReference type="Pfam" id="PF22669">
    <property type="entry name" value="Exo_endo_phos2"/>
    <property type="match status" value="1"/>
</dbReference>
<dbReference type="Proteomes" id="UP000623687">
    <property type="component" value="Unassembled WGS sequence"/>
</dbReference>
<dbReference type="EMBL" id="JACETU010000003">
    <property type="protein sequence ID" value="KAF7433653.1"/>
    <property type="molecule type" value="Genomic_DNA"/>
</dbReference>
<sequence length="1097" mass="120417">MNDPEVEAESLLPVKNLRSRFEQLAVQASGNDKRHSIANGELLDPGRAGSPRPRAASGGEAKGRPEVHHLRSSSSSSDLRPEGSPTPSTKRPPPPPPPRGSKGLSPSPSPRPSPLMRPVPIPAALLNLPALEGSQSTLPSLPPRVSSPRPGVPPPPPPPLSRPSVPPRPLKLQHQDNEVPKIHSPEYTHSPEEVMSPPSFTVNPPPALPPRKATLLPTSSNSSSSSFDSSAHSSRTSSESDPFPARSPFASPPRPPPRPRVTLEPSPLPGAPPLPIRRGTLAVKEEGTPPDSPASSTPRKVLGTGKLPPPPTRTIAVGDKLPPAKRPPVGGSSDDESDEEETETKGLDLLPDSSHSSRRPPTLSYVPSRTETKVHMSSYTNLFAVSGAQLVIATHHHIKIYDLATGNDHPIFSIDNKDLGAKEVKVTSMEFRASSSTADRGYLLWIGSKEGHIFEIDVRTGAVVRKKYAAHLHPVTYIFRYGSTMVSLDESGKALVFTPEAGYDVDLANTPHRVVRVTDKQDFARLIGGKLWTACRSDAHAPGTTARTPIIRIYDLFTQGATGRSMMPSEHVGPVTSATILPSHPGHVYVGHEEGYVSIWVMEAEDNYPKCIEVVKISTSDVLCLEGVHDRLWAGGRNGTITAYDVSSRPFVVTNSWVAHVTMPVIRLSVDHFGIEKTRRLCVVSAGKDDMIKLWDGLLGLDWVDNELTKHENEFSTYHEAKILMVSWNVDAARPDMLTGDAENISFLRDALTSVDSPDIIVFGFQEVIDLESRKMTAKNVLLGGKKKPEDGGLSDRVTGAYKRWHDALVLAVRTVMPPDVPYVVVLTESLVGLFSCVFVKHSQRPQLKDMSITSLKRGIGGRYGNKGGIISRFVVEDTSFCFINCHLAAGQHALRQRNADIGAVLESKTLFPPADHPLAYVGGGDGAMVLDHELVFIGGDLNYRIDQRRDPIVAAVRAGEHESLWVHDQLLKEVKYNKACRLRGFSEGPLRFPPTYKYDRRSNEYDNSEKRRPPAWCDRILWRSNVPSRVKQIHYKRYEANVSDHRPISAGFLVTLKRAQADLREGVRMNVTKRWSEEHYRLVEAARAFYANQLVI</sequence>
<comment type="caution">
    <text evidence="3">The sequence shown here is derived from an EMBL/GenBank/DDBJ whole genome shotgun (WGS) entry which is preliminary data.</text>
</comment>
<feature type="domain" description="Inositol polyphosphate-related phosphatase" evidence="2">
    <location>
        <begin position="719"/>
        <end position="1061"/>
    </location>
</feature>
<evidence type="ECO:0000259" key="2">
    <source>
        <dbReference type="SMART" id="SM00128"/>
    </source>
</evidence>
<dbReference type="InterPro" id="IPR036322">
    <property type="entry name" value="WD40_repeat_dom_sf"/>
</dbReference>
<dbReference type="OrthoDB" id="2248459at2759"/>
<dbReference type="InterPro" id="IPR046985">
    <property type="entry name" value="IP5"/>
</dbReference>
<organism evidence="3 4">
    <name type="scientific">Pleurotus ostreatus</name>
    <name type="common">Oyster mushroom</name>
    <name type="synonym">White-rot fungus</name>
    <dbReference type="NCBI Taxonomy" id="5322"/>
    <lineage>
        <taxon>Eukaryota</taxon>
        <taxon>Fungi</taxon>
        <taxon>Dikarya</taxon>
        <taxon>Basidiomycota</taxon>
        <taxon>Agaricomycotina</taxon>
        <taxon>Agaricomycetes</taxon>
        <taxon>Agaricomycetidae</taxon>
        <taxon>Agaricales</taxon>
        <taxon>Pleurotineae</taxon>
        <taxon>Pleurotaceae</taxon>
        <taxon>Pleurotus</taxon>
    </lineage>
</organism>
<feature type="region of interest" description="Disordered" evidence="1">
    <location>
        <begin position="25"/>
        <end position="365"/>
    </location>
</feature>
<feature type="compositionally biased region" description="Pro residues" evidence="1">
    <location>
        <begin position="90"/>
        <end position="99"/>
    </location>
</feature>
<feature type="compositionally biased region" description="Pro residues" evidence="1">
    <location>
        <begin position="266"/>
        <end position="275"/>
    </location>
</feature>
<dbReference type="SMART" id="SM00320">
    <property type="entry name" value="WD40"/>
    <property type="match status" value="3"/>
</dbReference>
<dbReference type="SUPFAM" id="SSF56219">
    <property type="entry name" value="DNase I-like"/>
    <property type="match status" value="1"/>
</dbReference>
<feature type="compositionally biased region" description="Pro residues" evidence="1">
    <location>
        <begin position="250"/>
        <end position="259"/>
    </location>
</feature>
<reference evidence="3" key="1">
    <citation type="submission" date="2019-07" db="EMBL/GenBank/DDBJ databases">
        <authorList>
            <person name="Palmer J.M."/>
        </authorList>
    </citation>
    <scope>NUCLEOTIDE SEQUENCE</scope>
    <source>
        <strain evidence="3">PC9</strain>
    </source>
</reference>
<protein>
    <recommendedName>
        <fullName evidence="2">Inositol polyphosphate-related phosphatase domain-containing protein</fullName>
    </recommendedName>
</protein>
<feature type="compositionally biased region" description="Low complexity" evidence="1">
    <location>
        <begin position="219"/>
        <end position="249"/>
    </location>
</feature>
<keyword evidence="4" id="KW-1185">Reference proteome</keyword>
<gene>
    <name evidence="3" type="ORF">PC9H_005615</name>
</gene>
<dbReference type="PANTHER" id="PTHR11200:SF240">
    <property type="entry name" value="INOSITOL POLYPHOSPHATE 5-PHOSPHATASE C9G1.10C-RELATED"/>
    <property type="match status" value="1"/>
</dbReference>
<feature type="compositionally biased region" description="Acidic residues" evidence="1">
    <location>
        <begin position="333"/>
        <end position="342"/>
    </location>
</feature>
<feature type="compositionally biased region" description="Basic and acidic residues" evidence="1">
    <location>
        <begin position="173"/>
        <end position="192"/>
    </location>
</feature>
<dbReference type="GO" id="GO:0046856">
    <property type="term" value="P:phosphatidylinositol dephosphorylation"/>
    <property type="evidence" value="ECO:0007669"/>
    <property type="project" value="InterPro"/>
</dbReference>
<dbReference type="InterPro" id="IPR000300">
    <property type="entry name" value="IPPc"/>
</dbReference>
<dbReference type="GeneID" id="59375433"/>
<name>A0A8H7A0Z3_PLEOS</name>